<comment type="pathway">
    <text evidence="9">Pyrimidine metabolism; UMP biosynthesis via de novo pathway; (S)-dihydroorotate from bicarbonate: step 1/3.</text>
</comment>
<feature type="binding site" evidence="9">
    <location>
        <position position="55"/>
    </location>
    <ligand>
        <name>L-glutamine</name>
        <dbReference type="ChEBI" id="CHEBI:58359"/>
    </ligand>
</feature>
<keyword evidence="5 9" id="KW-0067">ATP-binding</keyword>
<dbReference type="PRINTS" id="PR00097">
    <property type="entry name" value="ANTSNTHASEII"/>
</dbReference>
<evidence type="ECO:0000313" key="12">
    <source>
        <dbReference type="Proteomes" id="UP000219111"/>
    </source>
</evidence>
<feature type="binding site" evidence="9">
    <location>
        <position position="250"/>
    </location>
    <ligand>
        <name>L-glutamine</name>
        <dbReference type="ChEBI" id="CHEBI:58359"/>
    </ligand>
</feature>
<dbReference type="NCBIfam" id="TIGR01368">
    <property type="entry name" value="CPSaseIIsmall"/>
    <property type="match status" value="1"/>
</dbReference>
<dbReference type="InterPro" id="IPR050472">
    <property type="entry name" value="Anth_synth/Amidotransfase"/>
</dbReference>
<dbReference type="OrthoDB" id="9804328at2"/>
<comment type="similarity">
    <text evidence="2 9">Belongs to the CarA family.</text>
</comment>
<dbReference type="Proteomes" id="UP000219111">
    <property type="component" value="Unassembled WGS sequence"/>
</dbReference>
<evidence type="ECO:0000256" key="8">
    <source>
        <dbReference type="ARBA" id="ARBA00048816"/>
    </source>
</evidence>
<dbReference type="SMART" id="SM01097">
    <property type="entry name" value="CPSase_sm_chain"/>
    <property type="match status" value="1"/>
</dbReference>
<dbReference type="GO" id="GO:0044205">
    <property type="term" value="P:'de novo' UMP biosynthetic process"/>
    <property type="evidence" value="ECO:0007669"/>
    <property type="project" value="UniProtKB-UniRule"/>
</dbReference>
<dbReference type="GO" id="GO:0004088">
    <property type="term" value="F:carbamoyl-phosphate synthase (glutamine-hydrolyzing) activity"/>
    <property type="evidence" value="ECO:0007669"/>
    <property type="project" value="UniProtKB-UniRule"/>
</dbReference>
<feature type="region of interest" description="CPSase" evidence="9">
    <location>
        <begin position="1"/>
        <end position="199"/>
    </location>
</feature>
<dbReference type="GO" id="GO:0005524">
    <property type="term" value="F:ATP binding"/>
    <property type="evidence" value="ECO:0007669"/>
    <property type="project" value="UniProtKB-UniRule"/>
</dbReference>
<dbReference type="PROSITE" id="PS51273">
    <property type="entry name" value="GATASE_TYPE_1"/>
    <property type="match status" value="1"/>
</dbReference>
<feature type="active site" evidence="9">
    <location>
        <position position="363"/>
    </location>
</feature>
<dbReference type="GO" id="GO:0006526">
    <property type="term" value="P:L-arginine biosynthetic process"/>
    <property type="evidence" value="ECO:0007669"/>
    <property type="project" value="UniProtKB-UniRule"/>
</dbReference>
<organism evidence="11 12">
    <name type="scientific">Rhodobacter maris</name>
    <dbReference type="NCBI Taxonomy" id="446682"/>
    <lineage>
        <taxon>Bacteria</taxon>
        <taxon>Pseudomonadati</taxon>
        <taxon>Pseudomonadota</taxon>
        <taxon>Alphaproteobacteria</taxon>
        <taxon>Rhodobacterales</taxon>
        <taxon>Rhodobacter group</taxon>
        <taxon>Rhodobacter</taxon>
    </lineage>
</organism>
<dbReference type="InterPro" id="IPR035686">
    <property type="entry name" value="CPSase_GATase1"/>
</dbReference>
<keyword evidence="4 9" id="KW-0547">Nucleotide-binding</keyword>
<dbReference type="AlphaFoldDB" id="A0A285SBW4"/>
<dbReference type="Pfam" id="PF00117">
    <property type="entry name" value="GATase"/>
    <property type="match status" value="1"/>
</dbReference>
<dbReference type="Gene3D" id="3.50.30.20">
    <property type="entry name" value="Carbamoyl-phosphate synthase small subunit, N-terminal domain"/>
    <property type="match status" value="1"/>
</dbReference>
<sequence>MPISHQPSEKPTALIATADGQLFYGRGFGATGETVAELVFNTAMTGYQEIMTDPSYAGQVVTFTFPHVGNVGVTPEDDETAEPVAAGLVVKWDPTEPSNWRAAENLVGWLEKRGRIGVGGIDTRRLTRAIRQQGAPHVAMAHNPDGVFDIEALVRKAREWKGLVGLDLAKDVTCAQSYHWDEQRWAWPDGYTKRSEPGFKVVAIDYGAKRNILRCLASAGCDVTVLPATATAEEVLALKPEGVFLSNGPGDPAATGEYAVPMIQGVLETELPVFGICLGHQMLALALGAKTIKMNHGHHGANHPVKDITTGKVEITSMNHGFAVDAQTLPKGVTETHVSLFDGSNCGIALENRPVFSVQYHPEASPGPQDSYYLFERFAAAMAARR</sequence>
<proteinExistence type="inferred from homology"/>
<protein>
    <recommendedName>
        <fullName evidence="9">Carbamoyl phosphate synthase small chain</fullName>
        <ecNumber evidence="9">6.3.5.5</ecNumber>
    </recommendedName>
    <alternativeName>
        <fullName evidence="9">Carbamoyl phosphate synthetase glutamine chain</fullName>
    </alternativeName>
</protein>
<dbReference type="UniPathway" id="UPA00070">
    <property type="reaction ID" value="UER00115"/>
</dbReference>
<keyword evidence="9" id="KW-0055">Arginine biosynthesis</keyword>
<evidence type="ECO:0000256" key="4">
    <source>
        <dbReference type="ARBA" id="ARBA00022741"/>
    </source>
</evidence>
<evidence type="ECO:0000256" key="1">
    <source>
        <dbReference type="ARBA" id="ARBA00005077"/>
    </source>
</evidence>
<dbReference type="InterPro" id="IPR017926">
    <property type="entry name" value="GATASE"/>
</dbReference>
<dbReference type="SUPFAM" id="SSF52021">
    <property type="entry name" value="Carbamoyl phosphate synthetase, small subunit N-terminal domain"/>
    <property type="match status" value="1"/>
</dbReference>
<evidence type="ECO:0000259" key="10">
    <source>
        <dbReference type="SMART" id="SM01097"/>
    </source>
</evidence>
<dbReference type="RefSeq" id="WP_097069611.1">
    <property type="nucleotide sequence ID" value="NZ_OBMT01000004.1"/>
</dbReference>
<feature type="binding site" evidence="9">
    <location>
        <position position="321"/>
    </location>
    <ligand>
        <name>L-glutamine</name>
        <dbReference type="ChEBI" id="CHEBI:58359"/>
    </ligand>
</feature>
<dbReference type="PANTHER" id="PTHR43418:SF7">
    <property type="entry name" value="CARBAMOYL-PHOSPHATE SYNTHASE SMALL CHAIN"/>
    <property type="match status" value="1"/>
</dbReference>
<dbReference type="PRINTS" id="PR00099">
    <property type="entry name" value="CPSGATASE"/>
</dbReference>
<dbReference type="InterPro" id="IPR006274">
    <property type="entry name" value="CarbamoylP_synth_ssu"/>
</dbReference>
<name>A0A285SBW4_9RHOB</name>
<comment type="catalytic activity">
    <reaction evidence="8 9">
        <text>hydrogencarbonate + L-glutamine + 2 ATP + H2O = carbamoyl phosphate + L-glutamate + 2 ADP + phosphate + 2 H(+)</text>
        <dbReference type="Rhea" id="RHEA:18633"/>
        <dbReference type="ChEBI" id="CHEBI:15377"/>
        <dbReference type="ChEBI" id="CHEBI:15378"/>
        <dbReference type="ChEBI" id="CHEBI:17544"/>
        <dbReference type="ChEBI" id="CHEBI:29985"/>
        <dbReference type="ChEBI" id="CHEBI:30616"/>
        <dbReference type="ChEBI" id="CHEBI:43474"/>
        <dbReference type="ChEBI" id="CHEBI:58228"/>
        <dbReference type="ChEBI" id="CHEBI:58359"/>
        <dbReference type="ChEBI" id="CHEBI:456216"/>
        <dbReference type="EC" id="6.3.5.5"/>
    </reaction>
</comment>
<feature type="binding site" evidence="9">
    <location>
        <position position="278"/>
    </location>
    <ligand>
        <name>L-glutamine</name>
        <dbReference type="ChEBI" id="CHEBI:58359"/>
    </ligand>
</feature>
<dbReference type="GO" id="GO:0006541">
    <property type="term" value="P:glutamine metabolic process"/>
    <property type="evidence" value="ECO:0007669"/>
    <property type="project" value="InterPro"/>
</dbReference>
<evidence type="ECO:0000256" key="2">
    <source>
        <dbReference type="ARBA" id="ARBA00007800"/>
    </source>
</evidence>
<evidence type="ECO:0000256" key="9">
    <source>
        <dbReference type="HAMAP-Rule" id="MF_01209"/>
    </source>
</evidence>
<feature type="active site" evidence="9">
    <location>
        <position position="361"/>
    </location>
</feature>
<dbReference type="UniPathway" id="UPA00068">
    <property type="reaction ID" value="UER00171"/>
</dbReference>
<dbReference type="HAMAP" id="MF_01209">
    <property type="entry name" value="CPSase_S_chain"/>
    <property type="match status" value="1"/>
</dbReference>
<dbReference type="CDD" id="cd01744">
    <property type="entry name" value="GATase1_CPSase"/>
    <property type="match status" value="1"/>
</dbReference>
<gene>
    <name evidence="9" type="primary">carA</name>
    <name evidence="11" type="ORF">SAMN05877831_10430</name>
</gene>
<evidence type="ECO:0000313" key="11">
    <source>
        <dbReference type="EMBL" id="SOC04807.1"/>
    </source>
</evidence>
<dbReference type="NCBIfam" id="NF009475">
    <property type="entry name" value="PRK12838.1"/>
    <property type="match status" value="1"/>
</dbReference>
<feature type="binding site" evidence="9">
    <location>
        <position position="319"/>
    </location>
    <ligand>
        <name>L-glutamine</name>
        <dbReference type="ChEBI" id="CHEBI:58359"/>
    </ligand>
</feature>
<dbReference type="PRINTS" id="PR00096">
    <property type="entry name" value="GATASE"/>
</dbReference>
<dbReference type="EMBL" id="OBMT01000004">
    <property type="protein sequence ID" value="SOC04807.1"/>
    <property type="molecule type" value="Genomic_DNA"/>
</dbReference>
<keyword evidence="12" id="KW-1185">Reference proteome</keyword>
<dbReference type="Gene3D" id="3.40.50.880">
    <property type="match status" value="1"/>
</dbReference>
<comment type="function">
    <text evidence="9">Small subunit of the glutamine-dependent carbamoyl phosphate synthetase (CPSase). CPSase catalyzes the formation of carbamoyl phosphate from the ammonia moiety of glutamine, carbonate, and phosphate donated by ATP, constituting the first step of 2 biosynthetic pathways, one leading to arginine and/or urea and the other to pyrimidine nucleotides. The small subunit (glutamine amidotransferase) binds and cleaves glutamine to supply the large subunit with the substrate ammonia.</text>
</comment>
<keyword evidence="3 9" id="KW-0436">Ligase</keyword>
<feature type="active site" description="Nucleophile" evidence="9">
    <location>
        <position position="277"/>
    </location>
</feature>
<dbReference type="PANTHER" id="PTHR43418">
    <property type="entry name" value="MULTIFUNCTIONAL TRYPTOPHAN BIOSYNTHESIS PROTEIN-RELATED"/>
    <property type="match status" value="1"/>
</dbReference>
<reference evidence="12" key="1">
    <citation type="submission" date="2017-08" db="EMBL/GenBank/DDBJ databases">
        <authorList>
            <person name="Varghese N."/>
            <person name="Submissions S."/>
        </authorList>
    </citation>
    <scope>NUCLEOTIDE SEQUENCE [LARGE SCALE GENOMIC DNA]</scope>
    <source>
        <strain evidence="12">JA276</strain>
    </source>
</reference>
<evidence type="ECO:0000256" key="7">
    <source>
        <dbReference type="ARBA" id="ARBA00022975"/>
    </source>
</evidence>
<keyword evidence="6 9" id="KW-0315">Glutamine amidotransferase</keyword>
<keyword evidence="7 9" id="KW-0665">Pyrimidine biosynthesis</keyword>
<dbReference type="InterPro" id="IPR036480">
    <property type="entry name" value="CarbP_synth_ssu_N_sf"/>
</dbReference>
<keyword evidence="9" id="KW-0028">Amino-acid biosynthesis</keyword>
<feature type="domain" description="Carbamoyl-phosphate synthase small subunit N-terminal" evidence="10">
    <location>
        <begin position="11"/>
        <end position="141"/>
    </location>
</feature>
<dbReference type="InterPro" id="IPR002474">
    <property type="entry name" value="CarbamoylP_synth_ssu_N"/>
</dbReference>
<evidence type="ECO:0000256" key="6">
    <source>
        <dbReference type="ARBA" id="ARBA00022962"/>
    </source>
</evidence>
<comment type="catalytic activity">
    <reaction evidence="9">
        <text>L-glutamine + H2O = L-glutamate + NH4(+)</text>
        <dbReference type="Rhea" id="RHEA:15889"/>
        <dbReference type="ChEBI" id="CHEBI:15377"/>
        <dbReference type="ChEBI" id="CHEBI:28938"/>
        <dbReference type="ChEBI" id="CHEBI:29985"/>
        <dbReference type="ChEBI" id="CHEBI:58359"/>
    </reaction>
</comment>
<dbReference type="SUPFAM" id="SSF52317">
    <property type="entry name" value="Class I glutamine amidotransferase-like"/>
    <property type="match status" value="1"/>
</dbReference>
<accession>A0A285SBW4</accession>
<comment type="pathway">
    <text evidence="1 9">Amino-acid biosynthesis; L-arginine biosynthesis; carbamoyl phosphate from bicarbonate: step 1/1.</text>
</comment>
<feature type="binding site" evidence="9">
    <location>
        <position position="281"/>
    </location>
    <ligand>
        <name>L-glutamine</name>
        <dbReference type="ChEBI" id="CHEBI:58359"/>
    </ligand>
</feature>
<dbReference type="InterPro" id="IPR029062">
    <property type="entry name" value="Class_I_gatase-like"/>
</dbReference>
<dbReference type="Pfam" id="PF00988">
    <property type="entry name" value="CPSase_sm_chain"/>
    <property type="match status" value="1"/>
</dbReference>
<evidence type="ECO:0000256" key="5">
    <source>
        <dbReference type="ARBA" id="ARBA00022840"/>
    </source>
</evidence>
<dbReference type="GO" id="GO:0006207">
    <property type="term" value="P:'de novo' pyrimidine nucleobase biosynthetic process"/>
    <property type="evidence" value="ECO:0007669"/>
    <property type="project" value="InterPro"/>
</dbReference>
<comment type="subunit">
    <text evidence="9">Composed of two chains; the small (or glutamine) chain promotes the hydrolysis of glutamine to ammonia, which is used by the large (or ammonia) chain to synthesize carbamoyl phosphate. Tetramer of heterodimers (alpha,beta)4.</text>
</comment>
<dbReference type="EC" id="6.3.5.5" evidence="9"/>
<feature type="binding site" evidence="9">
    <location>
        <position position="322"/>
    </location>
    <ligand>
        <name>L-glutamine</name>
        <dbReference type="ChEBI" id="CHEBI:58359"/>
    </ligand>
</feature>
<evidence type="ECO:0000256" key="3">
    <source>
        <dbReference type="ARBA" id="ARBA00022598"/>
    </source>
</evidence>
<dbReference type="GO" id="GO:0004359">
    <property type="term" value="F:glutaminase activity"/>
    <property type="evidence" value="ECO:0007669"/>
    <property type="project" value="RHEA"/>
</dbReference>
<feature type="binding site" evidence="9">
    <location>
        <position position="248"/>
    </location>
    <ligand>
        <name>L-glutamine</name>
        <dbReference type="ChEBI" id="CHEBI:58359"/>
    </ligand>
</feature>